<accession>A0ABQ5KZ86</accession>
<dbReference type="InterPro" id="IPR033704">
    <property type="entry name" value="dUTPase_trimeric"/>
</dbReference>
<dbReference type="NCBIfam" id="TIGR02274">
    <property type="entry name" value="dCTP_deam"/>
    <property type="match status" value="1"/>
</dbReference>
<name>A0ABQ5KZ86_9EUKA</name>
<dbReference type="PANTHER" id="PTHR42680:SF3">
    <property type="entry name" value="DCTP DEAMINASE"/>
    <property type="match status" value="1"/>
</dbReference>
<proteinExistence type="predicted"/>
<reference evidence="3" key="1">
    <citation type="submission" date="2022-03" db="EMBL/GenBank/DDBJ databases">
        <title>Draft genome sequence of Aduncisulcus paluster, a free-living microaerophilic Fornicata.</title>
        <authorList>
            <person name="Yuyama I."/>
            <person name="Kume K."/>
            <person name="Tamura T."/>
            <person name="Inagaki Y."/>
            <person name="Hashimoto T."/>
        </authorList>
    </citation>
    <scope>NUCLEOTIDE SEQUENCE</scope>
    <source>
        <strain evidence="3">NY0171</strain>
    </source>
</reference>
<protein>
    <submittedName>
        <fullName evidence="3">dCTP deaminase like protein</fullName>
    </submittedName>
</protein>
<dbReference type="SUPFAM" id="SSF51283">
    <property type="entry name" value="dUTPase-like"/>
    <property type="match status" value="1"/>
</dbReference>
<dbReference type="CDD" id="cd07557">
    <property type="entry name" value="trimeric_dUTPase"/>
    <property type="match status" value="1"/>
</dbReference>
<dbReference type="Proteomes" id="UP001057375">
    <property type="component" value="Unassembled WGS sequence"/>
</dbReference>
<dbReference type="PANTHER" id="PTHR42680">
    <property type="entry name" value="DCTP DEAMINASE"/>
    <property type="match status" value="1"/>
</dbReference>
<sequence length="183" mass="19861">MLSSAGSILAKSTILDEIKKGAISISSPFDPKTSLGPASVDLSLGNEFRLFPKAPCPELTIPIESKTSYKAFGKRIVIPDGKSISLGPGEFMLGITKERIKLGEHICGLLEGRSRFARCGLFVHVTAPFMAPGIDSRQVLELYNCSPYTLELKPGVKVCQFVFLRTEGVSGSYQGHFHLQDDV</sequence>
<keyword evidence="4" id="KW-1185">Reference proteome</keyword>
<dbReference type="InterPro" id="IPR011962">
    <property type="entry name" value="dCTP_deaminase"/>
</dbReference>
<dbReference type="InterPro" id="IPR036157">
    <property type="entry name" value="dUTPase-like_sf"/>
</dbReference>
<evidence type="ECO:0000313" key="3">
    <source>
        <dbReference type="EMBL" id="GKT37736.1"/>
    </source>
</evidence>
<dbReference type="Pfam" id="PF22769">
    <property type="entry name" value="DCD"/>
    <property type="match status" value="1"/>
</dbReference>
<comment type="caution">
    <text evidence="3">The sequence shown here is derived from an EMBL/GenBank/DDBJ whole genome shotgun (WGS) entry which is preliminary data.</text>
</comment>
<keyword evidence="2" id="KW-0546">Nucleotide metabolism</keyword>
<dbReference type="EMBL" id="BQXS01005120">
    <property type="protein sequence ID" value="GKT37736.1"/>
    <property type="molecule type" value="Genomic_DNA"/>
</dbReference>
<evidence type="ECO:0000256" key="1">
    <source>
        <dbReference type="ARBA" id="ARBA00022801"/>
    </source>
</evidence>
<evidence type="ECO:0000256" key="2">
    <source>
        <dbReference type="ARBA" id="ARBA00023080"/>
    </source>
</evidence>
<gene>
    <name evidence="3" type="ORF">ADUPG1_003674</name>
</gene>
<dbReference type="Gene3D" id="2.70.40.10">
    <property type="match status" value="1"/>
</dbReference>
<organism evidence="3 4">
    <name type="scientific">Aduncisulcus paluster</name>
    <dbReference type="NCBI Taxonomy" id="2918883"/>
    <lineage>
        <taxon>Eukaryota</taxon>
        <taxon>Metamonada</taxon>
        <taxon>Carpediemonas-like organisms</taxon>
        <taxon>Aduncisulcus</taxon>
    </lineage>
</organism>
<keyword evidence="1" id="KW-0378">Hydrolase</keyword>
<evidence type="ECO:0000313" key="4">
    <source>
        <dbReference type="Proteomes" id="UP001057375"/>
    </source>
</evidence>